<dbReference type="EC" id="3.6.1.52" evidence="2"/>
<accession>A0AA38RIV0</accession>
<gene>
    <name evidence="12" type="ORF">NKR23_g8326</name>
</gene>
<reference evidence="12" key="1">
    <citation type="submission" date="2022-07" db="EMBL/GenBank/DDBJ databases">
        <title>Fungi with potential for degradation of polypropylene.</title>
        <authorList>
            <person name="Gostincar C."/>
        </authorList>
    </citation>
    <scope>NUCLEOTIDE SEQUENCE</scope>
    <source>
        <strain evidence="12">EXF-13308</strain>
    </source>
</reference>
<dbReference type="PRINTS" id="PR01911">
    <property type="entry name" value="PFDSPHPHTASE"/>
</dbReference>
<dbReference type="GO" id="GO:0052840">
    <property type="term" value="F:inositol diphosphate tetrakisphosphate diphosphatase activity"/>
    <property type="evidence" value="ECO:0007669"/>
    <property type="project" value="TreeGrafter"/>
</dbReference>
<dbReference type="PROSITE" id="PS00383">
    <property type="entry name" value="TYR_PHOSPHATASE_1"/>
    <property type="match status" value="1"/>
</dbReference>
<evidence type="ECO:0000256" key="5">
    <source>
        <dbReference type="ARBA" id="ARBA00044949"/>
    </source>
</evidence>
<comment type="subcellular location">
    <subcellularLocation>
        <location evidence="1">Cytoplasm</location>
    </subcellularLocation>
</comment>
<feature type="region of interest" description="Disordered" evidence="10">
    <location>
        <begin position="1"/>
        <end position="99"/>
    </location>
</feature>
<dbReference type="PANTHER" id="PTHR31126">
    <property type="entry name" value="TYROSINE-PROTEIN PHOSPHATASE"/>
    <property type="match status" value="1"/>
</dbReference>
<dbReference type="InterPro" id="IPR004861">
    <property type="entry name" value="Siw14-like"/>
</dbReference>
<dbReference type="AlphaFoldDB" id="A0AA38RIV0"/>
<feature type="compositionally biased region" description="Basic and acidic residues" evidence="10">
    <location>
        <begin position="67"/>
        <end position="76"/>
    </location>
</feature>
<dbReference type="InterPro" id="IPR020428">
    <property type="entry name" value="PFA-DSPs"/>
</dbReference>
<protein>
    <recommendedName>
        <fullName evidence="2">diphosphoinositol-polyphosphate diphosphatase</fullName>
        <ecNumber evidence="2">3.6.1.52</ecNumber>
    </recommendedName>
</protein>
<comment type="catalytic activity">
    <reaction evidence="8">
        <text>1,5-bis(diphospho)-1D-myo-inositol 2,3,4,6-tetrakisphosphate + H2O = 1-diphospho-1D-myo-inositol 2,3,4,5,6-pentakisphosphate + phosphate + 2 H(+)</text>
        <dbReference type="Rhea" id="RHEA:79699"/>
        <dbReference type="ChEBI" id="CHEBI:15377"/>
        <dbReference type="ChEBI" id="CHEBI:15378"/>
        <dbReference type="ChEBI" id="CHEBI:43474"/>
        <dbReference type="ChEBI" id="CHEBI:74946"/>
        <dbReference type="ChEBI" id="CHEBI:77983"/>
        <dbReference type="EC" id="3.6.1.52"/>
    </reaction>
    <physiologicalReaction direction="left-to-right" evidence="8">
        <dbReference type="Rhea" id="RHEA:79700"/>
    </physiologicalReaction>
</comment>
<dbReference type="Pfam" id="PF03162">
    <property type="entry name" value="Y_phosphatase2"/>
    <property type="match status" value="1"/>
</dbReference>
<dbReference type="Gene3D" id="3.90.190.10">
    <property type="entry name" value="Protein tyrosine phosphatase superfamily"/>
    <property type="match status" value="1"/>
</dbReference>
<evidence type="ECO:0000256" key="7">
    <source>
        <dbReference type="ARBA" id="ARBA00047562"/>
    </source>
</evidence>
<evidence type="ECO:0000256" key="4">
    <source>
        <dbReference type="ARBA" id="ARBA00022801"/>
    </source>
</evidence>
<name>A0AA38RIV0_9PEZI</name>
<dbReference type="EMBL" id="JANBVO010000029">
    <property type="protein sequence ID" value="KAJ9138600.1"/>
    <property type="molecule type" value="Genomic_DNA"/>
</dbReference>
<evidence type="ECO:0000256" key="6">
    <source>
        <dbReference type="ARBA" id="ARBA00047342"/>
    </source>
</evidence>
<dbReference type="GO" id="GO:0005737">
    <property type="term" value="C:cytoplasm"/>
    <property type="evidence" value="ECO:0007669"/>
    <property type="project" value="UniProtKB-SubCell"/>
</dbReference>
<evidence type="ECO:0000256" key="9">
    <source>
        <dbReference type="ARBA" id="ARBA00048424"/>
    </source>
</evidence>
<comment type="caution">
    <text evidence="12">The sequence shown here is derived from an EMBL/GenBank/DDBJ whole genome shotgun (WGS) entry which is preliminary data.</text>
</comment>
<evidence type="ECO:0000256" key="8">
    <source>
        <dbReference type="ARBA" id="ARBA00047927"/>
    </source>
</evidence>
<proteinExistence type="inferred from homology"/>
<comment type="catalytic activity">
    <reaction evidence="7">
        <text>3,5-bis(diphospho)-1D-myo-inositol 1,2,4,6-tetrakisphosphate + H2O = 3-diphospho-1D-myo-inositol 1,2,4,5,6-pentakisphosphate + phosphate + 2 H(+)</text>
        <dbReference type="Rhea" id="RHEA:56312"/>
        <dbReference type="ChEBI" id="CHEBI:15377"/>
        <dbReference type="ChEBI" id="CHEBI:15378"/>
        <dbReference type="ChEBI" id="CHEBI:43474"/>
        <dbReference type="ChEBI" id="CHEBI:140372"/>
        <dbReference type="ChEBI" id="CHEBI:140374"/>
        <dbReference type="EC" id="3.6.1.52"/>
    </reaction>
    <physiologicalReaction direction="left-to-right" evidence="7">
        <dbReference type="Rhea" id="RHEA:56313"/>
    </physiologicalReaction>
</comment>
<keyword evidence="3" id="KW-0963">Cytoplasm</keyword>
<evidence type="ECO:0000313" key="13">
    <source>
        <dbReference type="Proteomes" id="UP001174694"/>
    </source>
</evidence>
<keyword evidence="13" id="KW-1185">Reference proteome</keyword>
<comment type="catalytic activity">
    <reaction evidence="6">
        <text>5-diphospho-1D-myo-inositol 1,2,3,4,6-pentakisphosphate + H2O = 1D-myo-inositol hexakisphosphate + phosphate + H(+)</text>
        <dbReference type="Rhea" id="RHEA:22384"/>
        <dbReference type="ChEBI" id="CHEBI:15377"/>
        <dbReference type="ChEBI" id="CHEBI:15378"/>
        <dbReference type="ChEBI" id="CHEBI:43474"/>
        <dbReference type="ChEBI" id="CHEBI:58130"/>
        <dbReference type="ChEBI" id="CHEBI:58628"/>
        <dbReference type="EC" id="3.6.1.52"/>
    </reaction>
    <physiologicalReaction direction="left-to-right" evidence="6">
        <dbReference type="Rhea" id="RHEA:22385"/>
    </physiologicalReaction>
</comment>
<comment type="catalytic activity">
    <reaction evidence="9">
        <text>6-diphospho-1D-myo-inositol pentakisphosphate + H2O = 1D-myo-inositol hexakisphosphate + phosphate + H(+)</text>
        <dbReference type="Rhea" id="RHEA:79703"/>
        <dbReference type="ChEBI" id="CHEBI:15377"/>
        <dbReference type="ChEBI" id="CHEBI:15378"/>
        <dbReference type="ChEBI" id="CHEBI:43474"/>
        <dbReference type="ChEBI" id="CHEBI:58130"/>
        <dbReference type="ChEBI" id="CHEBI:230534"/>
        <dbReference type="EC" id="3.6.1.52"/>
    </reaction>
    <physiologicalReaction direction="left-to-right" evidence="9">
        <dbReference type="Rhea" id="RHEA:79704"/>
    </physiologicalReaction>
</comment>
<feature type="domain" description="Tyrosine-protein phosphatase" evidence="11">
    <location>
        <begin position="102"/>
        <end position="249"/>
    </location>
</feature>
<dbReference type="GO" id="GO:0016791">
    <property type="term" value="F:phosphatase activity"/>
    <property type="evidence" value="ECO:0007669"/>
    <property type="project" value="InterPro"/>
</dbReference>
<dbReference type="InterPro" id="IPR029021">
    <property type="entry name" value="Prot-tyrosine_phosphatase-like"/>
</dbReference>
<evidence type="ECO:0000256" key="10">
    <source>
        <dbReference type="SAM" id="MobiDB-lite"/>
    </source>
</evidence>
<dbReference type="PROSITE" id="PS50054">
    <property type="entry name" value="TYR_PHOSPHATASE_DUAL"/>
    <property type="match status" value="1"/>
</dbReference>
<dbReference type="FunFam" id="3.90.190.10:FF:000035">
    <property type="entry name" value="Tyrosine phosphatase, putative"/>
    <property type="match status" value="1"/>
</dbReference>
<sequence>MISAKKRTARTFLEEEGGTQPAEAQPKTSAPRLGGPTPCDDTEGRASLSSSSYTSSEITPGAAMDRSNPRDEKTVADYDDDASGSSEQDSDLHATPSGQPLNFGVVVPGVYRSSFPKEGDYPFLKSLELKTVVTLVQKDFPETYEPFLKANGIKHYVFDMKGTKKEEIPMKTMKAILRLVLDRQNHPLLIHCNHGKHRTGCVVAVVRKVSGWDLSTILDEYKSYATPKVRECDTKYITDFELSSLSNLFPNGSSLGFRRSQDGEQKRKTI</sequence>
<evidence type="ECO:0000259" key="11">
    <source>
        <dbReference type="PROSITE" id="PS50054"/>
    </source>
</evidence>
<dbReference type="InterPro" id="IPR016130">
    <property type="entry name" value="Tyr_Pase_AS"/>
</dbReference>
<keyword evidence="4" id="KW-0378">Hydrolase</keyword>
<evidence type="ECO:0000256" key="3">
    <source>
        <dbReference type="ARBA" id="ARBA00022490"/>
    </source>
</evidence>
<dbReference type="SUPFAM" id="SSF52799">
    <property type="entry name" value="(Phosphotyrosine protein) phosphatases II"/>
    <property type="match status" value="1"/>
</dbReference>
<evidence type="ECO:0000256" key="1">
    <source>
        <dbReference type="ARBA" id="ARBA00004496"/>
    </source>
</evidence>
<dbReference type="Proteomes" id="UP001174694">
    <property type="component" value="Unassembled WGS sequence"/>
</dbReference>
<organism evidence="12 13">
    <name type="scientific">Pleurostoma richardsiae</name>
    <dbReference type="NCBI Taxonomy" id="41990"/>
    <lineage>
        <taxon>Eukaryota</taxon>
        <taxon>Fungi</taxon>
        <taxon>Dikarya</taxon>
        <taxon>Ascomycota</taxon>
        <taxon>Pezizomycotina</taxon>
        <taxon>Sordariomycetes</taxon>
        <taxon>Sordariomycetidae</taxon>
        <taxon>Calosphaeriales</taxon>
        <taxon>Pleurostomataceae</taxon>
        <taxon>Pleurostoma</taxon>
    </lineage>
</organism>
<dbReference type="InterPro" id="IPR020422">
    <property type="entry name" value="TYR_PHOSPHATASE_DUAL_dom"/>
</dbReference>
<evidence type="ECO:0000313" key="12">
    <source>
        <dbReference type="EMBL" id="KAJ9138600.1"/>
    </source>
</evidence>
<comment type="similarity">
    <text evidence="5">Belongs to the protein-tyrosine phosphatase family. Atypical dual-specificity phosphatase Siw14-like subfamily.</text>
</comment>
<evidence type="ECO:0000256" key="2">
    <source>
        <dbReference type="ARBA" id="ARBA00012527"/>
    </source>
</evidence>
<dbReference type="PANTHER" id="PTHR31126:SF48">
    <property type="entry name" value="INOSITOL PHOSPHATASE SIW14"/>
    <property type="match status" value="1"/>
</dbReference>
<feature type="compositionally biased region" description="Low complexity" evidence="10">
    <location>
        <begin position="47"/>
        <end position="56"/>
    </location>
</feature>